<dbReference type="InterPro" id="IPR003682">
    <property type="entry name" value="rRNA_ssu_MeTfrase_G"/>
</dbReference>
<dbReference type="SUPFAM" id="SSF53335">
    <property type="entry name" value="S-adenosyl-L-methionine-dependent methyltransferases"/>
    <property type="match status" value="1"/>
</dbReference>
<comment type="catalytic activity">
    <reaction evidence="6">
        <text>guanosine(527) in 16S rRNA + S-adenosyl-L-methionine = N(7)-methylguanosine(527) in 16S rRNA + S-adenosyl-L-homocysteine</text>
        <dbReference type="Rhea" id="RHEA:42732"/>
        <dbReference type="Rhea" id="RHEA-COMP:10209"/>
        <dbReference type="Rhea" id="RHEA-COMP:10210"/>
        <dbReference type="ChEBI" id="CHEBI:57856"/>
        <dbReference type="ChEBI" id="CHEBI:59789"/>
        <dbReference type="ChEBI" id="CHEBI:74269"/>
        <dbReference type="ChEBI" id="CHEBI:74480"/>
        <dbReference type="EC" id="2.1.1.170"/>
    </reaction>
</comment>
<dbReference type="EMBL" id="JACHHP010000002">
    <property type="protein sequence ID" value="MBB5207921.1"/>
    <property type="molecule type" value="Genomic_DNA"/>
</dbReference>
<gene>
    <name evidence="6" type="primary">rsmG</name>
    <name evidence="7" type="ORF">HNQ52_001450</name>
</gene>
<evidence type="ECO:0000256" key="3">
    <source>
        <dbReference type="ARBA" id="ARBA00022603"/>
    </source>
</evidence>
<comment type="function">
    <text evidence="6">Specifically methylates the N7 position of guanine in position 527 of 16S rRNA.</text>
</comment>
<dbReference type="PIRSF" id="PIRSF003078">
    <property type="entry name" value="GidB"/>
    <property type="match status" value="1"/>
</dbReference>
<evidence type="ECO:0000313" key="8">
    <source>
        <dbReference type="Proteomes" id="UP000521199"/>
    </source>
</evidence>
<dbReference type="HAMAP" id="MF_00074">
    <property type="entry name" value="16SrRNA_methyltr_G"/>
    <property type="match status" value="1"/>
</dbReference>
<feature type="binding site" evidence="6">
    <location>
        <position position="77"/>
    </location>
    <ligand>
        <name>S-adenosyl-L-methionine</name>
        <dbReference type="ChEBI" id="CHEBI:59789"/>
    </ligand>
</feature>
<reference evidence="7 8" key="1">
    <citation type="submission" date="2020-08" db="EMBL/GenBank/DDBJ databases">
        <title>Genomic Encyclopedia of Type Strains, Phase IV (KMG-IV): sequencing the most valuable type-strain genomes for metagenomic binning, comparative biology and taxonomic classification.</title>
        <authorList>
            <person name="Goeker M."/>
        </authorList>
    </citation>
    <scope>NUCLEOTIDE SEQUENCE [LARGE SCALE GENOMIC DNA]</scope>
    <source>
        <strain evidence="7 8">DSM 24163</strain>
    </source>
</reference>
<evidence type="ECO:0000256" key="6">
    <source>
        <dbReference type="HAMAP-Rule" id="MF_00074"/>
    </source>
</evidence>
<dbReference type="GO" id="GO:0070043">
    <property type="term" value="F:rRNA (guanine-N7-)-methyltransferase activity"/>
    <property type="evidence" value="ECO:0007669"/>
    <property type="project" value="UniProtKB-UniRule"/>
</dbReference>
<dbReference type="PANTHER" id="PTHR31760">
    <property type="entry name" value="S-ADENOSYL-L-METHIONINE-DEPENDENT METHYLTRANSFERASES SUPERFAMILY PROTEIN"/>
    <property type="match status" value="1"/>
</dbReference>
<dbReference type="GO" id="GO:0005829">
    <property type="term" value="C:cytosol"/>
    <property type="evidence" value="ECO:0007669"/>
    <property type="project" value="TreeGrafter"/>
</dbReference>
<dbReference type="NCBIfam" id="TIGR00138">
    <property type="entry name" value="rsmG_gidB"/>
    <property type="match status" value="1"/>
</dbReference>
<dbReference type="InterPro" id="IPR029063">
    <property type="entry name" value="SAM-dependent_MTases_sf"/>
</dbReference>
<comment type="caution">
    <text evidence="7">The sequence shown here is derived from an EMBL/GenBank/DDBJ whole genome shotgun (WGS) entry which is preliminary data.</text>
</comment>
<organism evidence="7 8">
    <name type="scientific">Chiayiivirga flava</name>
    <dbReference type="NCBI Taxonomy" id="659595"/>
    <lineage>
        <taxon>Bacteria</taxon>
        <taxon>Pseudomonadati</taxon>
        <taxon>Pseudomonadota</taxon>
        <taxon>Gammaproteobacteria</taxon>
        <taxon>Lysobacterales</taxon>
        <taxon>Lysobacteraceae</taxon>
        <taxon>Chiayiivirga</taxon>
    </lineage>
</organism>
<keyword evidence="5 6" id="KW-0949">S-adenosyl-L-methionine</keyword>
<dbReference type="Pfam" id="PF02527">
    <property type="entry name" value="GidB"/>
    <property type="match status" value="1"/>
</dbReference>
<keyword evidence="2 6" id="KW-0698">rRNA processing</keyword>
<comment type="similarity">
    <text evidence="6">Belongs to the methyltransferase superfamily. RNA methyltransferase RsmG family.</text>
</comment>
<evidence type="ECO:0000256" key="4">
    <source>
        <dbReference type="ARBA" id="ARBA00022679"/>
    </source>
</evidence>
<feature type="binding site" evidence="6">
    <location>
        <position position="143"/>
    </location>
    <ligand>
        <name>S-adenosyl-L-methionine</name>
        <dbReference type="ChEBI" id="CHEBI:59789"/>
    </ligand>
</feature>
<dbReference type="EC" id="2.1.1.170" evidence="6"/>
<dbReference type="AlphaFoldDB" id="A0A7W8FZ94"/>
<dbReference type="Proteomes" id="UP000521199">
    <property type="component" value="Unassembled WGS sequence"/>
</dbReference>
<proteinExistence type="inferred from homology"/>
<comment type="subcellular location">
    <subcellularLocation>
        <location evidence="6">Cytoplasm</location>
    </subcellularLocation>
</comment>
<feature type="binding site" evidence="6">
    <location>
        <position position="82"/>
    </location>
    <ligand>
        <name>S-adenosyl-L-methionine</name>
        <dbReference type="ChEBI" id="CHEBI:59789"/>
    </ligand>
</feature>
<keyword evidence="8" id="KW-1185">Reference proteome</keyword>
<keyword evidence="4 6" id="KW-0808">Transferase</keyword>
<keyword evidence="3 6" id="KW-0489">Methyltransferase</keyword>
<evidence type="ECO:0000256" key="1">
    <source>
        <dbReference type="ARBA" id="ARBA00022490"/>
    </source>
</evidence>
<feature type="binding site" evidence="6">
    <location>
        <begin position="128"/>
        <end position="129"/>
    </location>
    <ligand>
        <name>S-adenosyl-L-methionine</name>
        <dbReference type="ChEBI" id="CHEBI:59789"/>
    </ligand>
</feature>
<evidence type="ECO:0000313" key="7">
    <source>
        <dbReference type="EMBL" id="MBB5207921.1"/>
    </source>
</evidence>
<dbReference type="Gene3D" id="3.40.50.150">
    <property type="entry name" value="Vaccinia Virus protein VP39"/>
    <property type="match status" value="1"/>
</dbReference>
<keyword evidence="1 6" id="KW-0963">Cytoplasm</keyword>
<protein>
    <recommendedName>
        <fullName evidence="6">Ribosomal RNA small subunit methyltransferase G</fullName>
        <ecNumber evidence="6">2.1.1.170</ecNumber>
    </recommendedName>
    <alternativeName>
        <fullName evidence="6">16S rRNA 7-methylguanosine methyltransferase</fullName>
        <shortName evidence="6">16S rRNA m7G methyltransferase</shortName>
    </alternativeName>
</protein>
<accession>A0A7W8FZ94</accession>
<dbReference type="RefSeq" id="WP_183960432.1">
    <property type="nucleotide sequence ID" value="NZ_JACHHP010000002.1"/>
</dbReference>
<dbReference type="CDD" id="cd02440">
    <property type="entry name" value="AdoMet_MTases"/>
    <property type="match status" value="1"/>
</dbReference>
<evidence type="ECO:0000256" key="2">
    <source>
        <dbReference type="ARBA" id="ARBA00022552"/>
    </source>
</evidence>
<sequence>MTRPSHLAPRLSDGLAALGLPAQPLTDRLLDYLALLVQWNRAYNLTAIRDPDEMVVKHLLDSLSIHAHVAGRIADIGTGPGLPGIPLALANPGLTVSLVETAGKKARFLREAVRTLGLERVVVHDCRAEDVPESGQHDQLLARALAPLAGILRLGGHLLKPGGRLLAMKGRDPVDELADLPPGYRHLATHPLRVPGLDAERHLVVVEHIAG</sequence>
<evidence type="ECO:0000256" key="5">
    <source>
        <dbReference type="ARBA" id="ARBA00022691"/>
    </source>
</evidence>
<name>A0A7W8FZ94_9GAMM</name>
<dbReference type="PANTHER" id="PTHR31760:SF0">
    <property type="entry name" value="S-ADENOSYL-L-METHIONINE-DEPENDENT METHYLTRANSFERASES SUPERFAMILY PROTEIN"/>
    <property type="match status" value="1"/>
</dbReference>
<comment type="caution">
    <text evidence="6">Lacks conserved residue(s) required for the propagation of feature annotation.</text>
</comment>